<comment type="caution">
    <text evidence="3">The sequence shown here is derived from an EMBL/GenBank/DDBJ whole genome shotgun (WGS) entry which is preliminary data.</text>
</comment>
<keyword evidence="7" id="KW-1185">Reference proteome</keyword>
<evidence type="ECO:0000256" key="1">
    <source>
        <dbReference type="SAM" id="MobiDB-lite"/>
    </source>
</evidence>
<name>A0A150MCM8_GEOSE</name>
<sequence length="53" mass="6030">MHIISPSFAKFLSRTANHFIRRGKRPPPSTLEKERPFGKGGSLKQRMRLGDGH</sequence>
<gene>
    <name evidence="3" type="ORF">B4109_1723</name>
    <name evidence="4" type="ORF">B4114_1758</name>
    <name evidence="2" type="ORF">GS8_2415</name>
</gene>
<dbReference type="EMBL" id="LQYY01000059">
    <property type="protein sequence ID" value="KYD34156.1"/>
    <property type="molecule type" value="Genomic_DNA"/>
</dbReference>
<reference evidence="5 6" key="1">
    <citation type="submission" date="2016-01" db="EMBL/GenBank/DDBJ databases">
        <title>Draft Genome Sequences of Seven Thermophilic Sporeformers Isolated from Foods.</title>
        <authorList>
            <person name="Berendsen E.M."/>
            <person name="Wells-Bennik M.H."/>
            <person name="Krawcyk A.O."/>
            <person name="De Jong A."/>
            <person name="Holsappel S."/>
            <person name="Eijlander R.T."/>
            <person name="Kuipers O.P."/>
        </authorList>
    </citation>
    <scope>NUCLEOTIDE SEQUENCE [LARGE SCALE GENOMIC DNA]</scope>
    <source>
        <strain evidence="3 5">B4109</strain>
        <strain evidence="4 6">B4114</strain>
    </source>
</reference>
<dbReference type="EMBL" id="LUCS01000028">
    <property type="protein sequence ID" value="KAF6510258.1"/>
    <property type="molecule type" value="Genomic_DNA"/>
</dbReference>
<feature type="region of interest" description="Disordered" evidence="1">
    <location>
        <begin position="19"/>
        <end position="53"/>
    </location>
</feature>
<evidence type="ECO:0000313" key="5">
    <source>
        <dbReference type="Proteomes" id="UP000075424"/>
    </source>
</evidence>
<dbReference type="Proteomes" id="UP000075517">
    <property type="component" value="Unassembled WGS sequence"/>
</dbReference>
<evidence type="ECO:0000313" key="4">
    <source>
        <dbReference type="EMBL" id="KYD34156.1"/>
    </source>
</evidence>
<evidence type="ECO:0000313" key="3">
    <source>
        <dbReference type="EMBL" id="KYD22022.1"/>
    </source>
</evidence>
<dbReference type="AlphaFoldDB" id="A0A150MCM8"/>
<accession>A0A150MCM8</accession>
<dbReference type="Proteomes" id="UP000075424">
    <property type="component" value="Unassembled WGS sequence"/>
</dbReference>
<dbReference type="EMBL" id="LQYV01000130">
    <property type="protein sequence ID" value="KYD22022.1"/>
    <property type="molecule type" value="Genomic_DNA"/>
</dbReference>
<evidence type="ECO:0000313" key="7">
    <source>
        <dbReference type="Proteomes" id="UP000773850"/>
    </source>
</evidence>
<evidence type="ECO:0000313" key="2">
    <source>
        <dbReference type="EMBL" id="KAF6510258.1"/>
    </source>
</evidence>
<reference evidence="2 7" key="2">
    <citation type="submission" date="2016-03" db="EMBL/GenBank/DDBJ databases">
        <title>Spore heat resistance.</title>
        <authorList>
            <person name="Boekhorst J."/>
            <person name="Berendsen E.M."/>
            <person name="Wells-Bennik M.H."/>
            <person name="Kuipers O.P."/>
        </authorList>
    </citation>
    <scope>NUCLEOTIDE SEQUENCE [LARGE SCALE GENOMIC DNA]</scope>
    <source>
        <strain evidence="2 7">GS8</strain>
    </source>
</reference>
<proteinExistence type="predicted"/>
<dbReference type="Proteomes" id="UP000773850">
    <property type="component" value="Unassembled WGS sequence"/>
</dbReference>
<evidence type="ECO:0000313" key="6">
    <source>
        <dbReference type="Proteomes" id="UP000075517"/>
    </source>
</evidence>
<organism evidence="3 5">
    <name type="scientific">Geobacillus stearothermophilus</name>
    <name type="common">Bacillus stearothermophilus</name>
    <dbReference type="NCBI Taxonomy" id="1422"/>
    <lineage>
        <taxon>Bacteria</taxon>
        <taxon>Bacillati</taxon>
        <taxon>Bacillota</taxon>
        <taxon>Bacilli</taxon>
        <taxon>Bacillales</taxon>
        <taxon>Anoxybacillaceae</taxon>
        <taxon>Geobacillus</taxon>
    </lineage>
</organism>
<protein>
    <submittedName>
        <fullName evidence="3">Uncharacterized protein</fullName>
    </submittedName>
</protein>